<dbReference type="SUPFAM" id="SSF46458">
    <property type="entry name" value="Globin-like"/>
    <property type="match status" value="2"/>
</dbReference>
<dbReference type="InterPro" id="IPR001486">
    <property type="entry name" value="Hemoglobin_trunc"/>
</dbReference>
<keyword evidence="3" id="KW-0479">Metal-binding</keyword>
<dbReference type="InterPro" id="IPR009050">
    <property type="entry name" value="Globin-like_sf"/>
</dbReference>
<evidence type="ECO:0000313" key="8">
    <source>
        <dbReference type="Proteomes" id="UP000007800"/>
    </source>
</evidence>
<evidence type="ECO:0000259" key="6">
    <source>
        <dbReference type="Pfam" id="PF00646"/>
    </source>
</evidence>
<dbReference type="SUPFAM" id="SSF81383">
    <property type="entry name" value="F-box domain"/>
    <property type="match status" value="1"/>
</dbReference>
<dbReference type="InParanoid" id="C5K7D9"/>
<sequence>MSGAFGGLSRYDNDRLKPAHYNMNITDYHFDAFLSVWLATCKELEVDPESAEDSLEVLNGVRSAITSGCVMRMEISRKKAQLESPGHLFERLGKENGVVELAEKLHTMVTRDQRKFLCINMLNYWLMPLEGIGMFFEGAKLEDMWRGVTSYLLQVFGGPQAYRGRPLDEVHEVSESDLFNDLLDMDSSTTTPTSPRLGLIDIHDDVVCKILSFLPASSIISSSQTCRPTYVINPLSAVGRKNCSSGPTRRPPVWIKLKLLIRVGATGMLQSLLAFKRCTLWRSRKFRDAFVCDETGHIHECNGRTMEDSACDSAMWDRGNQCWVCPISMRIFRYAAPRNAAVEQGIEPGGEDFGPAQYLGDDSRGIVDPRAGEGECGEVEGQGGDGGVAVGNKK</sequence>
<dbReference type="Proteomes" id="UP000007800">
    <property type="component" value="Unassembled WGS sequence"/>
</dbReference>
<protein>
    <recommendedName>
        <fullName evidence="6">F-box domain-containing protein</fullName>
    </recommendedName>
</protein>
<evidence type="ECO:0000313" key="7">
    <source>
        <dbReference type="EMBL" id="EER19474.1"/>
    </source>
</evidence>
<feature type="domain" description="F-box" evidence="6">
    <location>
        <begin position="201"/>
        <end position="227"/>
    </location>
</feature>
<accession>C5K7D9</accession>
<dbReference type="Pfam" id="PF01152">
    <property type="entry name" value="Bac_globin"/>
    <property type="match status" value="1"/>
</dbReference>
<evidence type="ECO:0000256" key="4">
    <source>
        <dbReference type="ARBA" id="ARBA00023004"/>
    </source>
</evidence>
<evidence type="ECO:0000256" key="1">
    <source>
        <dbReference type="ARBA" id="ARBA00022448"/>
    </source>
</evidence>
<evidence type="ECO:0000256" key="3">
    <source>
        <dbReference type="ARBA" id="ARBA00022723"/>
    </source>
</evidence>
<evidence type="ECO:0000256" key="5">
    <source>
        <dbReference type="SAM" id="MobiDB-lite"/>
    </source>
</evidence>
<reference evidence="7 8" key="1">
    <citation type="submission" date="2008-07" db="EMBL/GenBank/DDBJ databases">
        <authorList>
            <person name="El-Sayed N."/>
            <person name="Caler E."/>
            <person name="Inman J."/>
            <person name="Amedeo P."/>
            <person name="Hass B."/>
            <person name="Wortman J."/>
        </authorList>
    </citation>
    <scope>NUCLEOTIDE SEQUENCE [LARGE SCALE GENOMIC DNA]</scope>
    <source>
        <strain evidence="8">ATCC 50983 / TXsc</strain>
    </source>
</reference>
<gene>
    <name evidence="7" type="ORF">Pmar_PMAR012455</name>
</gene>
<feature type="compositionally biased region" description="Gly residues" evidence="5">
    <location>
        <begin position="380"/>
        <end position="394"/>
    </location>
</feature>
<keyword evidence="1" id="KW-0813">Transport</keyword>
<dbReference type="GO" id="GO:0020037">
    <property type="term" value="F:heme binding"/>
    <property type="evidence" value="ECO:0007669"/>
    <property type="project" value="InterPro"/>
</dbReference>
<dbReference type="GO" id="GO:0046872">
    <property type="term" value="F:metal ion binding"/>
    <property type="evidence" value="ECO:0007669"/>
    <property type="project" value="UniProtKB-KW"/>
</dbReference>
<dbReference type="OrthoDB" id="431117at2759"/>
<dbReference type="Gene3D" id="1.10.490.10">
    <property type="entry name" value="Globins"/>
    <property type="match status" value="2"/>
</dbReference>
<dbReference type="InterPro" id="IPR012292">
    <property type="entry name" value="Globin/Proto"/>
</dbReference>
<dbReference type="Pfam" id="PF00646">
    <property type="entry name" value="F-box"/>
    <property type="match status" value="1"/>
</dbReference>
<proteinExistence type="predicted"/>
<dbReference type="AlphaFoldDB" id="C5K7D9"/>
<dbReference type="RefSeq" id="XP_002787678.1">
    <property type="nucleotide sequence ID" value="XM_002787632.1"/>
</dbReference>
<dbReference type="InterPro" id="IPR036047">
    <property type="entry name" value="F-box-like_dom_sf"/>
</dbReference>
<name>C5K7D9_PERM5</name>
<dbReference type="InterPro" id="IPR001810">
    <property type="entry name" value="F-box_dom"/>
</dbReference>
<dbReference type="GO" id="GO:0019825">
    <property type="term" value="F:oxygen binding"/>
    <property type="evidence" value="ECO:0007669"/>
    <property type="project" value="InterPro"/>
</dbReference>
<keyword evidence="2" id="KW-0349">Heme</keyword>
<dbReference type="GeneID" id="9039735"/>
<dbReference type="EMBL" id="GG671079">
    <property type="protein sequence ID" value="EER19474.1"/>
    <property type="molecule type" value="Genomic_DNA"/>
</dbReference>
<organism evidence="8">
    <name type="scientific">Perkinsus marinus (strain ATCC 50983 / TXsc)</name>
    <dbReference type="NCBI Taxonomy" id="423536"/>
    <lineage>
        <taxon>Eukaryota</taxon>
        <taxon>Sar</taxon>
        <taxon>Alveolata</taxon>
        <taxon>Perkinsozoa</taxon>
        <taxon>Perkinsea</taxon>
        <taxon>Perkinsida</taxon>
        <taxon>Perkinsidae</taxon>
        <taxon>Perkinsus</taxon>
    </lineage>
</organism>
<feature type="region of interest" description="Disordered" evidence="5">
    <location>
        <begin position="370"/>
        <end position="394"/>
    </location>
</feature>
<keyword evidence="4" id="KW-0408">Iron</keyword>
<keyword evidence="8" id="KW-1185">Reference proteome</keyword>
<evidence type="ECO:0000256" key="2">
    <source>
        <dbReference type="ARBA" id="ARBA00022617"/>
    </source>
</evidence>